<keyword evidence="15" id="KW-1185">Reference proteome</keyword>
<evidence type="ECO:0000256" key="7">
    <source>
        <dbReference type="ARBA" id="ARBA00022679"/>
    </source>
</evidence>
<evidence type="ECO:0000313" key="14">
    <source>
        <dbReference type="EMBL" id="QII82341.1"/>
    </source>
</evidence>
<name>A0A6G7KAW3_9LACT</name>
<protein>
    <submittedName>
        <fullName evidence="14">PTS mannitol transporter subunit IICB</fullName>
    </submittedName>
</protein>
<keyword evidence="9 12" id="KW-0812">Transmembrane</keyword>
<evidence type="ECO:0000256" key="10">
    <source>
        <dbReference type="ARBA" id="ARBA00022989"/>
    </source>
</evidence>
<keyword evidence="10 12" id="KW-1133">Transmembrane helix</keyword>
<keyword evidence="4" id="KW-1003">Cell membrane</keyword>
<dbReference type="InterPro" id="IPR003352">
    <property type="entry name" value="PTS_EIIC"/>
</dbReference>
<gene>
    <name evidence="14" type="ORF">G7057_07775</name>
</gene>
<dbReference type="GO" id="GO:0005886">
    <property type="term" value="C:plasma membrane"/>
    <property type="evidence" value="ECO:0007669"/>
    <property type="project" value="UniProtKB-SubCell"/>
</dbReference>
<evidence type="ECO:0000256" key="5">
    <source>
        <dbReference type="ARBA" id="ARBA00022553"/>
    </source>
</evidence>
<evidence type="ECO:0000256" key="3">
    <source>
        <dbReference type="ARBA" id="ARBA00022448"/>
    </source>
</evidence>
<comment type="function">
    <text evidence="1">The phosphoenolpyruvate-dependent sugar phosphotransferase system (sugar PTS), a major carbohydrate active transport system, catalyzes the phosphorylation of incoming sugar substrates concomitantly with their translocation across the cell membrane. The enzyme II CmtAB PTS system is involved in D-mannitol transport.</text>
</comment>
<evidence type="ECO:0000256" key="4">
    <source>
        <dbReference type="ARBA" id="ARBA00022475"/>
    </source>
</evidence>
<reference evidence="14 15" key="1">
    <citation type="journal article" date="2017" name="Int. J. Syst. Evol. Microbiol.">
        <title>Jeotgalibaca porci sp. nov. and Jeotgalibaca arthritidis sp. nov., isolated from pigs, and emended description of the genus Jeotgalibaca.</title>
        <authorList>
            <person name="Zamora L."/>
            <person name="Perez-Sancho M."/>
            <person name="Dominguez L."/>
            <person name="Fernandez-Garayzabal J.F."/>
            <person name="Vela A.I."/>
        </authorList>
    </citation>
    <scope>NUCLEOTIDE SEQUENCE [LARGE SCALE GENOMIC DNA]</scope>
    <source>
        <strain evidence="14 15">CECT 9157</strain>
    </source>
</reference>
<keyword evidence="3" id="KW-0813">Transport</keyword>
<dbReference type="Proteomes" id="UP000501451">
    <property type="component" value="Chromosome"/>
</dbReference>
<keyword evidence="7" id="KW-0808">Transferase</keyword>
<evidence type="ECO:0000256" key="12">
    <source>
        <dbReference type="SAM" id="Phobius"/>
    </source>
</evidence>
<keyword evidence="8" id="KW-0598">Phosphotransferase system</keyword>
<sequence length="351" mass="37108">MTTSKAKQHGLVYQLQQLGNRLSDMVMPNIGAFIAWGLITALFIPSGWLPNPELNQIVEPMQLFLLPLLIAYSGGKMIYGHRGAVVGTIAAMGGIVASSVPMFIGAMILGPLGGFLIKQFDERFGKKVPEALEVLVSNFSAGIIGFLLTIAGFYLIGPAIASLTAVFAAGVEAMIDRHLLALANVAIEPAKVLFLNSAINHGILTPLGIQQVTENGKSILFLLETNPGPGLGVLLAYLFYGHKEAKASAPGAILIHFIGGIHEIYFPYVLMKPLLFLAVISGGVSGTLVFQLMDAGLSGAAAPGSIIALLGMTAKGNHLAVVSGVLMSVLVSFLISRWLLKRDQSIEKTHI</sequence>
<keyword evidence="5" id="KW-0597">Phosphoprotein</keyword>
<evidence type="ECO:0000259" key="13">
    <source>
        <dbReference type="PROSITE" id="PS51104"/>
    </source>
</evidence>
<dbReference type="InterPro" id="IPR013014">
    <property type="entry name" value="PTS_EIIC_2"/>
</dbReference>
<dbReference type="PANTHER" id="PTHR30181">
    <property type="entry name" value="MANNITOL PERMEASE IIC COMPONENT"/>
    <property type="match status" value="1"/>
</dbReference>
<feature type="transmembrane region" description="Helical" evidence="12">
    <location>
        <begin position="247"/>
        <end position="268"/>
    </location>
</feature>
<dbReference type="NCBIfam" id="TIGR00851">
    <property type="entry name" value="mtlA"/>
    <property type="match status" value="1"/>
</dbReference>
<accession>A0A6G7KAW3</accession>
<dbReference type="PROSITE" id="PS51104">
    <property type="entry name" value="PTS_EIIC_TYPE_2"/>
    <property type="match status" value="1"/>
</dbReference>
<comment type="subcellular location">
    <subcellularLocation>
        <location evidence="2">Cell membrane</location>
        <topology evidence="2">Multi-pass membrane protein</topology>
    </subcellularLocation>
</comment>
<feature type="domain" description="PTS EIIC type-2" evidence="13">
    <location>
        <begin position="18"/>
        <end position="351"/>
    </location>
</feature>
<feature type="transmembrane region" description="Helical" evidence="12">
    <location>
        <begin position="30"/>
        <end position="49"/>
    </location>
</feature>
<dbReference type="GO" id="GO:0009401">
    <property type="term" value="P:phosphoenolpyruvate-dependent sugar phosphotransferase system"/>
    <property type="evidence" value="ECO:0007669"/>
    <property type="project" value="UniProtKB-KW"/>
</dbReference>
<evidence type="ECO:0000256" key="9">
    <source>
        <dbReference type="ARBA" id="ARBA00022692"/>
    </source>
</evidence>
<dbReference type="InterPro" id="IPR004718">
    <property type="entry name" value="PTS_IIC_mtl"/>
</dbReference>
<keyword evidence="11 12" id="KW-0472">Membrane</keyword>
<evidence type="ECO:0000256" key="6">
    <source>
        <dbReference type="ARBA" id="ARBA00022597"/>
    </source>
</evidence>
<evidence type="ECO:0000256" key="2">
    <source>
        <dbReference type="ARBA" id="ARBA00004651"/>
    </source>
</evidence>
<dbReference type="KEGG" id="jar:G7057_07775"/>
<dbReference type="AlphaFoldDB" id="A0A6G7KAW3"/>
<evidence type="ECO:0000256" key="11">
    <source>
        <dbReference type="ARBA" id="ARBA00023136"/>
    </source>
</evidence>
<dbReference type="InterPro" id="IPR050893">
    <property type="entry name" value="Sugar_PTS"/>
</dbReference>
<dbReference type="GO" id="GO:0008982">
    <property type="term" value="F:protein-N(PI)-phosphohistidine-sugar phosphotransferase activity"/>
    <property type="evidence" value="ECO:0007669"/>
    <property type="project" value="InterPro"/>
</dbReference>
<organism evidence="14 15">
    <name type="scientific">Jeotgalibaca arthritidis</name>
    <dbReference type="NCBI Taxonomy" id="1868794"/>
    <lineage>
        <taxon>Bacteria</taxon>
        <taxon>Bacillati</taxon>
        <taxon>Bacillota</taxon>
        <taxon>Bacilli</taxon>
        <taxon>Lactobacillales</taxon>
        <taxon>Carnobacteriaceae</taxon>
        <taxon>Jeotgalibaca</taxon>
    </lineage>
</organism>
<evidence type="ECO:0000256" key="1">
    <source>
        <dbReference type="ARBA" id="ARBA00002434"/>
    </source>
</evidence>
<evidence type="ECO:0000256" key="8">
    <source>
        <dbReference type="ARBA" id="ARBA00022683"/>
    </source>
</evidence>
<dbReference type="GO" id="GO:0090563">
    <property type="term" value="F:protein-phosphocysteine-sugar phosphotransferase activity"/>
    <property type="evidence" value="ECO:0007669"/>
    <property type="project" value="TreeGrafter"/>
</dbReference>
<evidence type="ECO:0000313" key="15">
    <source>
        <dbReference type="Proteomes" id="UP000501451"/>
    </source>
</evidence>
<proteinExistence type="predicted"/>
<feature type="transmembrane region" description="Helical" evidence="12">
    <location>
        <begin position="137"/>
        <end position="167"/>
    </location>
</feature>
<feature type="transmembrane region" description="Helical" evidence="12">
    <location>
        <begin position="274"/>
        <end position="290"/>
    </location>
</feature>
<keyword evidence="6" id="KW-0762">Sugar transport</keyword>
<feature type="transmembrane region" description="Helical" evidence="12">
    <location>
        <begin position="61"/>
        <end position="79"/>
    </location>
</feature>
<feature type="transmembrane region" description="Helical" evidence="12">
    <location>
        <begin position="219"/>
        <end position="240"/>
    </location>
</feature>
<dbReference type="PANTHER" id="PTHR30181:SF2">
    <property type="entry name" value="PTS SYSTEM MANNITOL-SPECIFIC EIICBA COMPONENT"/>
    <property type="match status" value="1"/>
</dbReference>
<feature type="transmembrane region" description="Helical" evidence="12">
    <location>
        <begin position="91"/>
        <end position="117"/>
    </location>
</feature>
<dbReference type="EMBL" id="CP049740">
    <property type="protein sequence ID" value="QII82341.1"/>
    <property type="molecule type" value="Genomic_DNA"/>
</dbReference>
<dbReference type="Pfam" id="PF02378">
    <property type="entry name" value="PTS_EIIC"/>
    <property type="match status" value="1"/>
</dbReference>
<feature type="transmembrane region" description="Helical" evidence="12">
    <location>
        <begin position="320"/>
        <end position="340"/>
    </location>
</feature>